<protein>
    <recommendedName>
        <fullName evidence="5">ATP-dependent RNA helicase</fullName>
        <ecNumber evidence="5">3.6.4.13</ecNumber>
    </recommendedName>
</protein>
<dbReference type="InParanoid" id="A0A448YH74"/>
<dbReference type="GO" id="GO:0005524">
    <property type="term" value="F:ATP binding"/>
    <property type="evidence" value="ECO:0007669"/>
    <property type="project" value="UniProtKB-UniRule"/>
</dbReference>
<evidence type="ECO:0000256" key="1">
    <source>
        <dbReference type="ARBA" id="ARBA00022741"/>
    </source>
</evidence>
<keyword evidence="5" id="KW-0694">RNA-binding</keyword>
<dbReference type="Proteomes" id="UP000290900">
    <property type="component" value="Unassembled WGS sequence"/>
</dbReference>
<dbReference type="PROSITE" id="PS51192">
    <property type="entry name" value="HELICASE_ATP_BIND_1"/>
    <property type="match status" value="1"/>
</dbReference>
<evidence type="ECO:0000256" key="3">
    <source>
        <dbReference type="ARBA" id="ARBA00022806"/>
    </source>
</evidence>
<dbReference type="Gene3D" id="3.40.50.300">
    <property type="entry name" value="P-loop containing nucleotide triphosphate hydrolases"/>
    <property type="match status" value="1"/>
</dbReference>
<comment type="domain">
    <text evidence="5">The Q motif is unique to and characteristic of the DEAD box family of RNA helicases and controls ATP binding and hydrolysis.</text>
</comment>
<keyword evidence="2 5" id="KW-0378">Hydrolase</keyword>
<feature type="domain" description="Helicase ATP-binding" evidence="6">
    <location>
        <begin position="158"/>
        <end position="341"/>
    </location>
</feature>
<keyword evidence="1 5" id="KW-0547">Nucleotide-binding</keyword>
<name>A0A448YH74_BRENA</name>
<reference evidence="7 8" key="1">
    <citation type="submission" date="2018-12" db="EMBL/GenBank/DDBJ databases">
        <authorList>
            <person name="Tiukova I."/>
            <person name="Dainat J."/>
        </authorList>
    </citation>
    <scope>NUCLEOTIDE SEQUENCE [LARGE SCALE GENOMIC DNA]</scope>
</reference>
<organism evidence="7 8">
    <name type="scientific">Brettanomyces naardenensis</name>
    <name type="common">Yeast</name>
    <dbReference type="NCBI Taxonomy" id="13370"/>
    <lineage>
        <taxon>Eukaryota</taxon>
        <taxon>Fungi</taxon>
        <taxon>Dikarya</taxon>
        <taxon>Ascomycota</taxon>
        <taxon>Saccharomycotina</taxon>
        <taxon>Pichiomycetes</taxon>
        <taxon>Pichiales</taxon>
        <taxon>Pichiaceae</taxon>
        <taxon>Brettanomyces</taxon>
    </lineage>
</organism>
<comment type="catalytic activity">
    <reaction evidence="5">
        <text>ATP + H2O = ADP + phosphate + H(+)</text>
        <dbReference type="Rhea" id="RHEA:13065"/>
        <dbReference type="ChEBI" id="CHEBI:15377"/>
        <dbReference type="ChEBI" id="CHEBI:15378"/>
        <dbReference type="ChEBI" id="CHEBI:30616"/>
        <dbReference type="ChEBI" id="CHEBI:43474"/>
        <dbReference type="ChEBI" id="CHEBI:456216"/>
        <dbReference type="EC" id="3.6.4.13"/>
    </reaction>
</comment>
<dbReference type="GO" id="GO:0016787">
    <property type="term" value="F:hydrolase activity"/>
    <property type="evidence" value="ECO:0007669"/>
    <property type="project" value="UniProtKB-KW"/>
</dbReference>
<evidence type="ECO:0000313" key="7">
    <source>
        <dbReference type="EMBL" id="VEU20259.1"/>
    </source>
</evidence>
<dbReference type="EC" id="3.6.4.13" evidence="5"/>
<dbReference type="InterPro" id="IPR027417">
    <property type="entry name" value="P-loop_NTPase"/>
</dbReference>
<dbReference type="Pfam" id="PF00270">
    <property type="entry name" value="DEAD"/>
    <property type="match status" value="1"/>
</dbReference>
<dbReference type="SUPFAM" id="SSF52540">
    <property type="entry name" value="P-loop containing nucleoside triphosphate hydrolases"/>
    <property type="match status" value="1"/>
</dbReference>
<sequence>MLPTKLLGLSTIRVKLRIRSIHSRVVPSRKNKEVHEDADKVASIPEDDKLLEEIIAEDDNKSSADLQGPQYWRRQYNKSLKKARKGMDQKLQERFEYSLPKVESYNESHKLAPLQRLRVNPASSRLTLSQLISDRSLRQAIISYMNSSTPSAFQRRFWSLMTGYLSTIAKGDQGSGRSTAIAVSALALKRIRNRGPGINSLIVVKSTNMVLQYERMIKDILKALPGEHQWDNYEAVAQFQYRADDETELRQQSVLANTPEPHILVTTPQRMLDILSTRGMEFLKVNSLSAIFVDDFDSMVDGEDYLQTKKKTPVVQLLDYVVKLQDYRRQHNEPHPQIIFTVSNTCTNSLLEQVREGTEWFDWSKFAPLGTYDGDTDVPSRKGVPCNVAISSVFVDPYVGEKNQKKFKVKLYDMVPFEYGSNMSVWLDKLYRSMEGNDYLYRKNRNTKKAAMSQEVKSGSLEVLVSGFIKLAKKKDCNNLKDEKILMVYPDEVSDKQLKDILEKSKKRVRVFDDEVDSDFFVRSSGEEEAQILMINASSLTGLTFKGLKNVVLLGIDTIKNVQGLVNIAGRFRDDSGLILERLFPPFSESSSSSIQNRIYLLNSKLDFEDLERNFLERTLIKAGLVNQFSSVGVIEPDFDKESYEGKFTSDYGFSSHDES</sequence>
<dbReference type="OrthoDB" id="9984275at2759"/>
<dbReference type="AlphaFoldDB" id="A0A448YH74"/>
<evidence type="ECO:0000256" key="4">
    <source>
        <dbReference type="ARBA" id="ARBA00022840"/>
    </source>
</evidence>
<comment type="function">
    <text evidence="5">RNA helicase.</text>
</comment>
<proteinExistence type="inferred from homology"/>
<dbReference type="InterPro" id="IPR014001">
    <property type="entry name" value="Helicase_ATP-bd"/>
</dbReference>
<keyword evidence="3 5" id="KW-0347">Helicase</keyword>
<dbReference type="STRING" id="13370.A0A448YH74"/>
<evidence type="ECO:0000259" key="6">
    <source>
        <dbReference type="PROSITE" id="PS51192"/>
    </source>
</evidence>
<keyword evidence="4 5" id="KW-0067">ATP-binding</keyword>
<comment type="similarity">
    <text evidence="5">Belongs to the DEAD box helicase family.</text>
</comment>
<accession>A0A448YH74</accession>
<dbReference type="PANTHER" id="PTHR24031">
    <property type="entry name" value="RNA HELICASE"/>
    <property type="match status" value="1"/>
</dbReference>
<dbReference type="InterPro" id="IPR011545">
    <property type="entry name" value="DEAD/DEAH_box_helicase_dom"/>
</dbReference>
<keyword evidence="8" id="KW-1185">Reference proteome</keyword>
<evidence type="ECO:0000313" key="8">
    <source>
        <dbReference type="Proteomes" id="UP000290900"/>
    </source>
</evidence>
<evidence type="ECO:0000256" key="5">
    <source>
        <dbReference type="RuleBase" id="RU365068"/>
    </source>
</evidence>
<gene>
    <name evidence="7" type="ORF">BRENAR_LOCUS994</name>
</gene>
<dbReference type="GO" id="GO:0003723">
    <property type="term" value="F:RNA binding"/>
    <property type="evidence" value="ECO:0007669"/>
    <property type="project" value="UniProtKB-UniRule"/>
</dbReference>
<dbReference type="EMBL" id="CAACVR010000003">
    <property type="protein sequence ID" value="VEU20259.1"/>
    <property type="molecule type" value="Genomic_DNA"/>
</dbReference>
<dbReference type="GO" id="GO:0003724">
    <property type="term" value="F:RNA helicase activity"/>
    <property type="evidence" value="ECO:0007669"/>
    <property type="project" value="UniProtKB-EC"/>
</dbReference>
<evidence type="ECO:0000256" key="2">
    <source>
        <dbReference type="ARBA" id="ARBA00022801"/>
    </source>
</evidence>